<keyword evidence="4 6" id="KW-0106">Calcium</keyword>
<evidence type="ECO:0000256" key="4">
    <source>
        <dbReference type="ARBA" id="ARBA00022837"/>
    </source>
</evidence>
<evidence type="ECO:0000256" key="2">
    <source>
        <dbReference type="ARBA" id="ARBA00022723"/>
    </source>
</evidence>
<organism evidence="8 9">
    <name type="scientific">Caenorhabditis auriculariae</name>
    <dbReference type="NCBI Taxonomy" id="2777116"/>
    <lineage>
        <taxon>Eukaryota</taxon>
        <taxon>Metazoa</taxon>
        <taxon>Ecdysozoa</taxon>
        <taxon>Nematoda</taxon>
        <taxon>Chromadorea</taxon>
        <taxon>Rhabditida</taxon>
        <taxon>Rhabditina</taxon>
        <taxon>Rhabditomorpha</taxon>
        <taxon>Rhabditoidea</taxon>
        <taxon>Rhabditidae</taxon>
        <taxon>Peloderinae</taxon>
        <taxon>Caenorhabditis</taxon>
    </lineage>
</organism>
<dbReference type="OrthoDB" id="25028at2759"/>
<dbReference type="GO" id="GO:0030166">
    <property type="term" value="P:proteoglycan biosynthetic process"/>
    <property type="evidence" value="ECO:0007669"/>
    <property type="project" value="TreeGrafter"/>
</dbReference>
<feature type="binding site" evidence="6">
    <location>
        <position position="180"/>
    </location>
    <ligand>
        <name>Ca(2+)</name>
        <dbReference type="ChEBI" id="CHEBI:29108"/>
    </ligand>
</feature>
<evidence type="ECO:0000256" key="3">
    <source>
        <dbReference type="ARBA" id="ARBA00022801"/>
    </source>
</evidence>
<keyword evidence="7" id="KW-0472">Membrane</keyword>
<proteinExistence type="inferred from homology"/>
<comment type="similarity">
    <text evidence="5">Belongs to the apyrase family.</text>
</comment>
<feature type="binding site" evidence="6">
    <location>
        <position position="364"/>
    </location>
    <ligand>
        <name>Ca(2+)</name>
        <dbReference type="ChEBI" id="CHEBI:29108"/>
    </ligand>
</feature>
<dbReference type="FunFam" id="2.120.10.100:FF:000001">
    <property type="entry name" value="Soluble calcium-activated nucleotidase 1"/>
    <property type="match status" value="1"/>
</dbReference>
<dbReference type="Proteomes" id="UP000835052">
    <property type="component" value="Unassembled WGS sequence"/>
</dbReference>
<accession>A0A8S1H0W8</accession>
<keyword evidence="7" id="KW-1133">Transmembrane helix</keyword>
<name>A0A8S1H0W8_9PELO</name>
<reference evidence="8" key="1">
    <citation type="submission" date="2020-10" db="EMBL/GenBank/DDBJ databases">
        <authorList>
            <person name="Kikuchi T."/>
        </authorList>
    </citation>
    <scope>NUCLEOTIDE SEQUENCE</scope>
    <source>
        <strain evidence="8">NKZ352</strain>
    </source>
</reference>
<dbReference type="EMBL" id="CAJGYM010000010">
    <property type="protein sequence ID" value="CAD6189175.1"/>
    <property type="molecule type" value="Genomic_DNA"/>
</dbReference>
<dbReference type="PANTHER" id="PTHR13023:SF3">
    <property type="entry name" value="SOLUBLE CALCIUM-ACTIVATED NUCLEOTIDASE 1"/>
    <property type="match status" value="1"/>
</dbReference>
<keyword evidence="3" id="KW-0378">Hydrolase</keyword>
<feature type="binding site" evidence="6">
    <location>
        <position position="311"/>
    </location>
    <ligand>
        <name>Ca(2+)</name>
        <dbReference type="ChEBI" id="CHEBI:29108"/>
    </ligand>
</feature>
<evidence type="ECO:0000256" key="5">
    <source>
        <dbReference type="ARBA" id="ARBA00025738"/>
    </source>
</evidence>
<dbReference type="InterPro" id="IPR009283">
    <property type="entry name" value="Apyrase"/>
</dbReference>
<evidence type="ECO:0000313" key="9">
    <source>
        <dbReference type="Proteomes" id="UP000835052"/>
    </source>
</evidence>
<evidence type="ECO:0000256" key="6">
    <source>
        <dbReference type="PIRSR" id="PIRSR609283-1"/>
    </source>
</evidence>
<feature type="transmembrane region" description="Helical" evidence="7">
    <location>
        <begin position="18"/>
        <end position="38"/>
    </location>
</feature>
<keyword evidence="2 6" id="KW-0479">Metal-binding</keyword>
<comment type="caution">
    <text evidence="8">The sequence shown here is derived from an EMBL/GenBank/DDBJ whole genome shotgun (WGS) entry which is preliminary data.</text>
</comment>
<dbReference type="InterPro" id="IPR036258">
    <property type="entry name" value="Apyrase_sf"/>
</dbReference>
<feature type="binding site" evidence="6">
    <location>
        <position position="249"/>
    </location>
    <ligand>
        <name>Ca(2+)</name>
        <dbReference type="ChEBI" id="CHEBI:29108"/>
    </ligand>
</feature>
<feature type="binding site" evidence="6">
    <location>
        <position position="133"/>
    </location>
    <ligand>
        <name>Ca(2+)</name>
        <dbReference type="ChEBI" id="CHEBI:29108"/>
    </ligand>
</feature>
<dbReference type="GO" id="GO:0004382">
    <property type="term" value="F:GDP phosphatase activity"/>
    <property type="evidence" value="ECO:0007669"/>
    <property type="project" value="TreeGrafter"/>
</dbReference>
<comment type="cofactor">
    <cofactor evidence="1 6">
        <name>Ca(2+)</name>
        <dbReference type="ChEBI" id="CHEBI:29108"/>
    </cofactor>
</comment>
<evidence type="ECO:0000256" key="1">
    <source>
        <dbReference type="ARBA" id="ARBA00001913"/>
    </source>
</evidence>
<dbReference type="Pfam" id="PF06079">
    <property type="entry name" value="Apyrase"/>
    <property type="match status" value="1"/>
</dbReference>
<protein>
    <recommendedName>
        <fullName evidence="10">Apyrase</fullName>
    </recommendedName>
</protein>
<keyword evidence="9" id="KW-1185">Reference proteome</keyword>
<keyword evidence="7" id="KW-0812">Transmembrane</keyword>
<dbReference type="PANTHER" id="PTHR13023">
    <property type="entry name" value="APYRASE"/>
    <property type="match status" value="1"/>
</dbReference>
<evidence type="ECO:0000256" key="7">
    <source>
        <dbReference type="SAM" id="Phobius"/>
    </source>
</evidence>
<evidence type="ECO:0000313" key="8">
    <source>
        <dbReference type="EMBL" id="CAD6189175.1"/>
    </source>
</evidence>
<dbReference type="SUPFAM" id="SSF101887">
    <property type="entry name" value="Apyrase"/>
    <property type="match status" value="1"/>
</dbReference>
<sequence>MGKEEVSKQRVVQKKTPLFEIIVVVVLSSLSLFAYHLGTLNTQCAYPHEVSNKTQLYVKHELEDGSVEYSITMVTDLDHDSKEANGKSWRSLVSRGWLQLSPDRKAGNIRFDAHAEYYVNSQIAAGGRSMELSCLAVFNGSLYTVDDRTGLIYWLRDRKAVPWVIVNDGPGNVVKGLKGEWMTMKDDRLIVGGIGKEWTTTEGEYVNDYPMWIKKITPAGSVQSVNWKDVYIRVRRAVGIEYPGYMIHEAVQWSEIHKKWFFLPRRLSTEKYSEAEDEERGTNVMIIGNEELTSFDVVHVGNVEQKRRGFSAFQFVPDTKDNLILAIKSEEKDGKPVGSFATVFDVHGNIIMSDFALHGAYKYEGLAFA</sequence>
<dbReference type="Gene3D" id="2.120.10.100">
    <property type="entry name" value="Apyrase"/>
    <property type="match status" value="1"/>
</dbReference>
<dbReference type="AlphaFoldDB" id="A0A8S1H0W8"/>
<dbReference type="GO" id="GO:0045134">
    <property type="term" value="F:UDP phosphatase activity"/>
    <property type="evidence" value="ECO:0007669"/>
    <property type="project" value="TreeGrafter"/>
</dbReference>
<dbReference type="GO" id="GO:0005509">
    <property type="term" value="F:calcium ion binding"/>
    <property type="evidence" value="ECO:0007669"/>
    <property type="project" value="InterPro"/>
</dbReference>
<evidence type="ECO:0008006" key="10">
    <source>
        <dbReference type="Google" id="ProtNLM"/>
    </source>
</evidence>
<gene>
    <name evidence="8" type="ORF">CAUJ_LOCUS5094</name>
</gene>